<gene>
    <name evidence="1" type="ORF">ACFQ4H_10070</name>
</gene>
<evidence type="ECO:0000313" key="2">
    <source>
        <dbReference type="Proteomes" id="UP001597260"/>
    </source>
</evidence>
<dbReference type="RefSeq" id="WP_377569504.1">
    <property type="nucleotide sequence ID" value="NZ_JBHTMP010000012.1"/>
</dbReference>
<protein>
    <recommendedName>
        <fullName evidence="3">Lipoprotein</fullName>
    </recommendedName>
</protein>
<accession>A0ABW3YDR2</accession>
<proteinExistence type="predicted"/>
<dbReference type="Proteomes" id="UP001597260">
    <property type="component" value="Unassembled WGS sequence"/>
</dbReference>
<dbReference type="EMBL" id="JBHTMP010000012">
    <property type="protein sequence ID" value="MFD1321434.1"/>
    <property type="molecule type" value="Genomic_DNA"/>
</dbReference>
<reference evidence="2" key="1">
    <citation type="journal article" date="2019" name="Int. J. Syst. Evol. Microbiol.">
        <title>The Global Catalogue of Microorganisms (GCM) 10K type strain sequencing project: providing services to taxonomists for standard genome sequencing and annotation.</title>
        <authorList>
            <consortium name="The Broad Institute Genomics Platform"/>
            <consortium name="The Broad Institute Genome Sequencing Center for Infectious Disease"/>
            <person name="Wu L."/>
            <person name="Ma J."/>
        </authorList>
    </citation>
    <scope>NUCLEOTIDE SEQUENCE [LARGE SCALE GENOMIC DNA]</scope>
    <source>
        <strain evidence="2">JCM 31037</strain>
    </source>
</reference>
<sequence length="156" mass="15567">MAATTVVALTLGVAGCGTDEEKPADSPAAAPTTAAAAATPDVKAATTAACTEAVPLGETTAAAFKAEFSKILEVAMTGDEAKANKMEADLRAKLKAWSDKLTALAAGSIEPEVKAAFTAGAAEIVALNSPDDNTPVNTVTKKFADIAQKVKTACAA</sequence>
<evidence type="ECO:0000313" key="1">
    <source>
        <dbReference type="EMBL" id="MFD1321434.1"/>
    </source>
</evidence>
<name>A0ABW3YDR2_9ACTN</name>
<evidence type="ECO:0008006" key="3">
    <source>
        <dbReference type="Google" id="ProtNLM"/>
    </source>
</evidence>
<organism evidence="1 2">
    <name type="scientific">Micromonospora sonneratiae</name>
    <dbReference type="NCBI Taxonomy" id="1184706"/>
    <lineage>
        <taxon>Bacteria</taxon>
        <taxon>Bacillati</taxon>
        <taxon>Actinomycetota</taxon>
        <taxon>Actinomycetes</taxon>
        <taxon>Micromonosporales</taxon>
        <taxon>Micromonosporaceae</taxon>
        <taxon>Micromonospora</taxon>
    </lineage>
</organism>
<keyword evidence="2" id="KW-1185">Reference proteome</keyword>
<comment type="caution">
    <text evidence="1">The sequence shown here is derived from an EMBL/GenBank/DDBJ whole genome shotgun (WGS) entry which is preliminary data.</text>
</comment>